<dbReference type="GO" id="GO:0030313">
    <property type="term" value="C:cell envelope"/>
    <property type="evidence" value="ECO:0007669"/>
    <property type="project" value="UniProtKB-SubCell"/>
</dbReference>
<dbReference type="OrthoDB" id="5729110at2"/>
<evidence type="ECO:0000256" key="1">
    <source>
        <dbReference type="ARBA" id="ARBA00004196"/>
    </source>
</evidence>
<dbReference type="InterPro" id="IPR038352">
    <property type="entry name" value="Imelysin_sf"/>
</dbReference>
<feature type="domain" description="Imelysin-like" evidence="4">
    <location>
        <begin position="27"/>
        <end position="301"/>
    </location>
</feature>
<evidence type="ECO:0000313" key="5">
    <source>
        <dbReference type="EMBL" id="ETX27921.1"/>
    </source>
</evidence>
<keyword evidence="2 3" id="KW-0732">Signal</keyword>
<feature type="signal peptide" evidence="3">
    <location>
        <begin position="1"/>
        <end position="17"/>
    </location>
</feature>
<dbReference type="InterPro" id="IPR018976">
    <property type="entry name" value="Imelysin-like"/>
</dbReference>
<dbReference type="CDD" id="cd14659">
    <property type="entry name" value="Imelysin-like_IPPA"/>
    <property type="match status" value="1"/>
</dbReference>
<dbReference type="eggNOG" id="COG3489">
    <property type="taxonomic scope" value="Bacteria"/>
</dbReference>
<name>X7F739_9RHOB</name>
<evidence type="ECO:0000313" key="6">
    <source>
        <dbReference type="Proteomes" id="UP000023430"/>
    </source>
</evidence>
<keyword evidence="6" id="KW-1185">Reference proteome</keyword>
<organism evidence="5 6">
    <name type="scientific">Roseivivax isoporae LMG 25204</name>
    <dbReference type="NCBI Taxonomy" id="1449351"/>
    <lineage>
        <taxon>Bacteria</taxon>
        <taxon>Pseudomonadati</taxon>
        <taxon>Pseudomonadota</taxon>
        <taxon>Alphaproteobacteria</taxon>
        <taxon>Rhodobacterales</taxon>
        <taxon>Roseobacteraceae</taxon>
        <taxon>Roseivivax</taxon>
    </lineage>
</organism>
<accession>X7F739</accession>
<comment type="caution">
    <text evidence="5">The sequence shown here is derived from an EMBL/GenBank/DDBJ whole genome shotgun (WGS) entry which is preliminary data.</text>
</comment>
<dbReference type="Gene3D" id="1.20.1420.20">
    <property type="entry name" value="M75 peptidase, HXXE motif"/>
    <property type="match status" value="1"/>
</dbReference>
<comment type="subcellular location">
    <subcellularLocation>
        <location evidence="1">Cell envelope</location>
    </subcellularLocation>
</comment>
<reference evidence="5 6" key="1">
    <citation type="submission" date="2014-01" db="EMBL/GenBank/DDBJ databases">
        <title>Roseivivax isoporae LMG 25204 Genome Sequencing.</title>
        <authorList>
            <person name="Lai Q."/>
            <person name="Li G."/>
            <person name="Shao Z."/>
        </authorList>
    </citation>
    <scope>NUCLEOTIDE SEQUENCE [LARGE SCALE GENOMIC DNA]</scope>
    <source>
        <strain evidence="5 6">LMG 25204</strain>
    </source>
</reference>
<dbReference type="Proteomes" id="UP000023430">
    <property type="component" value="Unassembled WGS sequence"/>
</dbReference>
<dbReference type="RefSeq" id="WP_043773025.1">
    <property type="nucleotide sequence ID" value="NZ_JAME01000025.1"/>
</dbReference>
<protein>
    <recommendedName>
        <fullName evidence="4">Imelysin-like domain-containing protein</fullName>
    </recommendedName>
</protein>
<dbReference type="AlphaFoldDB" id="X7F739"/>
<dbReference type="STRING" id="1449351.RISW2_10655"/>
<proteinExistence type="predicted"/>
<dbReference type="EMBL" id="JAME01000025">
    <property type="protein sequence ID" value="ETX27921.1"/>
    <property type="molecule type" value="Genomic_DNA"/>
</dbReference>
<evidence type="ECO:0000256" key="3">
    <source>
        <dbReference type="SAM" id="SignalP"/>
    </source>
</evidence>
<feature type="chain" id="PRO_5004977552" description="Imelysin-like domain-containing protein" evidence="3">
    <location>
        <begin position="18"/>
        <end position="326"/>
    </location>
</feature>
<dbReference type="InterPro" id="IPR034984">
    <property type="entry name" value="Imelysin-like_IPPA"/>
</dbReference>
<evidence type="ECO:0000256" key="2">
    <source>
        <dbReference type="ARBA" id="ARBA00022729"/>
    </source>
</evidence>
<gene>
    <name evidence="5" type="ORF">RISW2_10655</name>
</gene>
<dbReference type="Pfam" id="PF09375">
    <property type="entry name" value="Peptidase_M75"/>
    <property type="match status" value="1"/>
</dbReference>
<sequence>MRAVLTLCLCLATPLAAGVPEAVRDHALPAADRFARAADALAASAEADCTAEALRPAWNEAFDAWLGLAHLRFGPLETESRALTLGFWPDTRGMIPRTLVGLAADGDAAVDDPAAFAEVSIAARGFFGMEQVLYGPDAGYGHDSYACRLAVAQARDIDRMAAGIAADWQDHAALLTSAGAADNDTYLSTREARQAFYTALVTGIAFTADQRLGLPLGSYDDPRPERAEARRSARSLRNAVLSLEALRDLARTLAPGPIPDTDAAFDAALGTASRIDSADLSSVADPARRLRVEQLAQEVRAIGEAAANEIGVPLGVSAGFNASDGD</sequence>
<evidence type="ECO:0000259" key="4">
    <source>
        <dbReference type="Pfam" id="PF09375"/>
    </source>
</evidence>